<sequence length="799" mass="86417">MLAVALIPSVVLLAASIGINTYLLVGALKQRSTAGLLADGYSMAVPFMPAMSEERRASLATATDPSPQNRAALDRARQGMDGLMARFGATSSRVADAMPASAKEAIGRFVATMPRVLAVRQLIDNGQASRLQVYDAYNQVADAMIVAADAIGQDSTDKETALQRSTASDLMRVSDWLDRSNSLAAAGYGGGGMTPAELAQYDSLTQAYRAELDAIAPRLPPQEQRKLEQLRSSPAWDRLSGVEDALVQHGFADPRARNAQVQELPVSVQEWQDAARSSATALSSMGLGDLGTSAAASEKQAADKAVTRSVATAAASILLAIIVLIVAVRMGNDLVRRLRRLRAGMLEADERLFGVVERIRRGEKIDVAMEVPELDYGPDEIGEVAAAFSTAQQAAVSAAVQEVQLREGANAVFLNIARRSQAVVQRQLQVLDRAERATDDPAQVALLFQLDHLSTRERRNAENLIILGGGQLGRQWRNSVPLIDVVRSAISETEQYKRVTVGRFPPVLVAGRAVADLVHLLAELIDNAIQFSPQGSRIDVHGNPVGRGVVVEVEDQGIGMGVHDRDSYNAMFRDPPDFGVMALTEDLRIGYFVVARLARKHDVRVSLTESSYGGVRAVVLIPISLTTFEGAGTEDRPDLFATAEFPLQMQVRSQVPDISPPAARPARADRPPVAQGLPLRTSLPMSAPMPPPEKATSEPTSRNRHWVELPSGDHVLRRPETEPAPMIAGTMRLRDERPPLPKRRRQTHLAPQLHREPEPAISDEFSDDSDTSARQAQSMMAAFQLGTRRGRAAADPSEP</sequence>
<evidence type="ECO:0000256" key="4">
    <source>
        <dbReference type="ARBA" id="ARBA00022679"/>
    </source>
</evidence>
<gene>
    <name evidence="9" type="ORF">HF526_25165</name>
</gene>
<dbReference type="EC" id="2.7.13.3" evidence="2"/>
<feature type="region of interest" description="Disordered" evidence="6">
    <location>
        <begin position="657"/>
        <end position="799"/>
    </location>
</feature>
<evidence type="ECO:0000256" key="7">
    <source>
        <dbReference type="SAM" id="Phobius"/>
    </source>
</evidence>
<evidence type="ECO:0000256" key="5">
    <source>
        <dbReference type="ARBA" id="ARBA00022777"/>
    </source>
</evidence>
<evidence type="ECO:0000256" key="3">
    <source>
        <dbReference type="ARBA" id="ARBA00022553"/>
    </source>
</evidence>
<evidence type="ECO:0000313" key="9">
    <source>
        <dbReference type="EMBL" id="NMI00573.1"/>
    </source>
</evidence>
<dbReference type="InterPro" id="IPR050428">
    <property type="entry name" value="TCS_sensor_his_kinase"/>
</dbReference>
<dbReference type="EMBL" id="JAAXLA010000059">
    <property type="protein sequence ID" value="NMI00573.1"/>
    <property type="molecule type" value="Genomic_DNA"/>
</dbReference>
<dbReference type="Gene3D" id="3.30.565.10">
    <property type="entry name" value="Histidine kinase-like ATPase, C-terminal domain"/>
    <property type="match status" value="1"/>
</dbReference>
<dbReference type="GO" id="GO:0016301">
    <property type="term" value="F:kinase activity"/>
    <property type="evidence" value="ECO:0007669"/>
    <property type="project" value="UniProtKB-KW"/>
</dbReference>
<dbReference type="PANTHER" id="PTHR45436:SF5">
    <property type="entry name" value="SENSOR HISTIDINE KINASE TRCS"/>
    <property type="match status" value="1"/>
</dbReference>
<comment type="catalytic activity">
    <reaction evidence="1">
        <text>ATP + protein L-histidine = ADP + protein N-phospho-L-histidine.</text>
        <dbReference type="EC" id="2.7.13.3"/>
    </reaction>
</comment>
<dbReference type="SUPFAM" id="SSF55874">
    <property type="entry name" value="ATPase domain of HSP90 chaperone/DNA topoisomerase II/histidine kinase"/>
    <property type="match status" value="1"/>
</dbReference>
<accession>A0ABX1SJ94</accession>
<dbReference type="PANTHER" id="PTHR45436">
    <property type="entry name" value="SENSOR HISTIDINE KINASE YKOH"/>
    <property type="match status" value="1"/>
</dbReference>
<evidence type="ECO:0000256" key="2">
    <source>
        <dbReference type="ARBA" id="ARBA00012438"/>
    </source>
</evidence>
<protein>
    <recommendedName>
        <fullName evidence="2">histidine kinase</fullName>
        <ecNumber evidence="2">2.7.13.3</ecNumber>
    </recommendedName>
</protein>
<name>A0ABX1SJ94_9PSEU</name>
<dbReference type="Proteomes" id="UP000820669">
    <property type="component" value="Unassembled WGS sequence"/>
</dbReference>
<keyword evidence="7" id="KW-0472">Membrane</keyword>
<dbReference type="Pfam" id="PF02518">
    <property type="entry name" value="HATPase_c"/>
    <property type="match status" value="1"/>
</dbReference>
<reference evidence="9 10" key="1">
    <citation type="submission" date="2020-04" db="EMBL/GenBank/DDBJ databases">
        <authorList>
            <person name="Klaysubun C."/>
            <person name="Duangmal K."/>
            <person name="Lipun K."/>
        </authorList>
    </citation>
    <scope>NUCLEOTIDE SEQUENCE [LARGE SCALE GENOMIC DNA]</scope>
    <source>
        <strain evidence="9 10">K10HN5</strain>
    </source>
</reference>
<feature type="transmembrane region" description="Helical" evidence="7">
    <location>
        <begin position="310"/>
        <end position="332"/>
    </location>
</feature>
<evidence type="ECO:0000256" key="1">
    <source>
        <dbReference type="ARBA" id="ARBA00000085"/>
    </source>
</evidence>
<dbReference type="InterPro" id="IPR013587">
    <property type="entry name" value="Nitrate/nitrite_sensing"/>
</dbReference>
<evidence type="ECO:0000259" key="8">
    <source>
        <dbReference type="SMART" id="SM00387"/>
    </source>
</evidence>
<keyword evidence="7" id="KW-0812">Transmembrane</keyword>
<evidence type="ECO:0000256" key="6">
    <source>
        <dbReference type="SAM" id="MobiDB-lite"/>
    </source>
</evidence>
<keyword evidence="3" id="KW-0597">Phosphoprotein</keyword>
<feature type="domain" description="Histidine kinase/HSP90-like ATPase" evidence="8">
    <location>
        <begin position="512"/>
        <end position="625"/>
    </location>
</feature>
<proteinExistence type="predicted"/>
<comment type="caution">
    <text evidence="9">The sequence shown here is derived from an EMBL/GenBank/DDBJ whole genome shotgun (WGS) entry which is preliminary data.</text>
</comment>
<dbReference type="SMART" id="SM00387">
    <property type="entry name" value="HATPase_c"/>
    <property type="match status" value="1"/>
</dbReference>
<keyword evidence="5 9" id="KW-0418">Kinase</keyword>
<dbReference type="InterPro" id="IPR003594">
    <property type="entry name" value="HATPase_dom"/>
</dbReference>
<keyword evidence="10" id="KW-1185">Reference proteome</keyword>
<organism evidence="9 10">
    <name type="scientific">Pseudonocardia acidicola</name>
    <dbReference type="NCBI Taxonomy" id="2724939"/>
    <lineage>
        <taxon>Bacteria</taxon>
        <taxon>Bacillati</taxon>
        <taxon>Actinomycetota</taxon>
        <taxon>Actinomycetes</taxon>
        <taxon>Pseudonocardiales</taxon>
        <taxon>Pseudonocardiaceae</taxon>
        <taxon>Pseudonocardia</taxon>
    </lineage>
</organism>
<evidence type="ECO:0000313" key="10">
    <source>
        <dbReference type="Proteomes" id="UP000820669"/>
    </source>
</evidence>
<dbReference type="InterPro" id="IPR036890">
    <property type="entry name" value="HATPase_C_sf"/>
</dbReference>
<keyword evidence="4" id="KW-0808">Transferase</keyword>
<dbReference type="RefSeq" id="WP_169384040.1">
    <property type="nucleotide sequence ID" value="NZ_JAAXLA010000059.1"/>
</dbReference>
<dbReference type="Pfam" id="PF08376">
    <property type="entry name" value="NIT"/>
    <property type="match status" value="1"/>
</dbReference>
<keyword evidence="7" id="KW-1133">Transmembrane helix</keyword>